<dbReference type="InterPro" id="IPR058852">
    <property type="entry name" value="HTH_77"/>
</dbReference>
<organism evidence="4 5">
    <name type="scientific">Tistlia consotensis USBA 355</name>
    <dbReference type="NCBI Taxonomy" id="560819"/>
    <lineage>
        <taxon>Bacteria</taxon>
        <taxon>Pseudomonadati</taxon>
        <taxon>Pseudomonadota</taxon>
        <taxon>Alphaproteobacteria</taxon>
        <taxon>Rhodospirillales</taxon>
        <taxon>Rhodovibrionaceae</taxon>
        <taxon>Tistlia</taxon>
    </lineage>
</organism>
<dbReference type="AlphaFoldDB" id="A0A1Y6CKN2"/>
<evidence type="ECO:0000259" key="3">
    <source>
        <dbReference type="PROSITE" id="PS51755"/>
    </source>
</evidence>
<accession>A0A1Y6CKN2</accession>
<dbReference type="GO" id="GO:0006355">
    <property type="term" value="P:regulation of DNA-templated transcription"/>
    <property type="evidence" value="ECO:0007669"/>
    <property type="project" value="InterPro"/>
</dbReference>
<dbReference type="SMART" id="SM00862">
    <property type="entry name" value="Trans_reg_C"/>
    <property type="match status" value="1"/>
</dbReference>
<reference evidence="4 5" key="1">
    <citation type="submission" date="2017-04" db="EMBL/GenBank/DDBJ databases">
        <authorList>
            <person name="Afonso C.L."/>
            <person name="Miller P.J."/>
            <person name="Scott M.A."/>
            <person name="Spackman E."/>
            <person name="Goraichik I."/>
            <person name="Dimitrov K.M."/>
            <person name="Suarez D.L."/>
            <person name="Swayne D.E."/>
        </authorList>
    </citation>
    <scope>NUCLEOTIDE SEQUENCE [LARGE SCALE GENOMIC DNA]</scope>
    <source>
        <strain evidence="4 5">USBA 355</strain>
    </source>
</reference>
<dbReference type="PROSITE" id="PS51755">
    <property type="entry name" value="OMPR_PHOB"/>
    <property type="match status" value="1"/>
</dbReference>
<evidence type="ECO:0000313" key="5">
    <source>
        <dbReference type="Proteomes" id="UP000192917"/>
    </source>
</evidence>
<evidence type="ECO:0000313" key="4">
    <source>
        <dbReference type="EMBL" id="SMF73345.1"/>
    </source>
</evidence>
<dbReference type="Pfam" id="PF00486">
    <property type="entry name" value="Trans_reg_C"/>
    <property type="match status" value="1"/>
</dbReference>
<dbReference type="Gene3D" id="1.25.40.10">
    <property type="entry name" value="Tetratricopeptide repeat domain"/>
    <property type="match status" value="2"/>
</dbReference>
<dbReference type="GO" id="GO:0003677">
    <property type="term" value="F:DNA binding"/>
    <property type="evidence" value="ECO:0007669"/>
    <property type="project" value="UniProtKB-UniRule"/>
</dbReference>
<dbReference type="Gene3D" id="3.40.50.300">
    <property type="entry name" value="P-loop containing nucleotide triphosphate hydrolases"/>
    <property type="match status" value="1"/>
</dbReference>
<dbReference type="Gene3D" id="1.10.10.10">
    <property type="entry name" value="Winged helix-like DNA-binding domain superfamily/Winged helix DNA-binding domain"/>
    <property type="match status" value="1"/>
</dbReference>
<feature type="domain" description="OmpR/PhoB-type" evidence="3">
    <location>
        <begin position="9"/>
        <end position="107"/>
    </location>
</feature>
<dbReference type="RefSeq" id="WP_085125731.1">
    <property type="nucleotide sequence ID" value="NZ_FWZX01000032.1"/>
</dbReference>
<dbReference type="SUPFAM" id="SSF46894">
    <property type="entry name" value="C-terminal effector domain of the bipartite response regulators"/>
    <property type="match status" value="1"/>
</dbReference>
<dbReference type="Proteomes" id="UP000192917">
    <property type="component" value="Unassembled WGS sequence"/>
</dbReference>
<dbReference type="EMBL" id="FWZX01000032">
    <property type="protein sequence ID" value="SMF73345.1"/>
    <property type="molecule type" value="Genomic_DNA"/>
</dbReference>
<gene>
    <name evidence="4" type="ORF">SAMN05428998_1329</name>
</gene>
<dbReference type="STRING" id="560819.SAMN05428998_1329"/>
<dbReference type="PANTHER" id="PTHR47691">
    <property type="entry name" value="REGULATOR-RELATED"/>
    <property type="match status" value="1"/>
</dbReference>
<dbReference type="InterPro" id="IPR016032">
    <property type="entry name" value="Sig_transdc_resp-reg_C-effctor"/>
</dbReference>
<keyword evidence="1 2" id="KW-0238">DNA-binding</keyword>
<dbReference type="SUPFAM" id="SSF48452">
    <property type="entry name" value="TPR-like"/>
    <property type="match status" value="2"/>
</dbReference>
<dbReference type="PANTHER" id="PTHR47691:SF3">
    <property type="entry name" value="HTH-TYPE TRANSCRIPTIONAL REGULATOR RV0890C-RELATED"/>
    <property type="match status" value="1"/>
</dbReference>
<dbReference type="InterPro" id="IPR001867">
    <property type="entry name" value="OmpR/PhoB-type_DNA-bd"/>
</dbReference>
<dbReference type="InterPro" id="IPR011990">
    <property type="entry name" value="TPR-like_helical_dom_sf"/>
</dbReference>
<proteinExistence type="predicted"/>
<feature type="DNA-binding region" description="OmpR/PhoB-type" evidence="2">
    <location>
        <begin position="9"/>
        <end position="107"/>
    </location>
</feature>
<evidence type="ECO:0000256" key="2">
    <source>
        <dbReference type="PROSITE-ProRule" id="PRU01091"/>
    </source>
</evidence>
<protein>
    <submittedName>
        <fullName evidence="4">Transcriptional regulator</fullName>
    </submittedName>
</protein>
<keyword evidence="5" id="KW-1185">Reference proteome</keyword>
<dbReference type="InterPro" id="IPR036388">
    <property type="entry name" value="WH-like_DNA-bd_sf"/>
</dbReference>
<dbReference type="Pfam" id="PF25872">
    <property type="entry name" value="HTH_77"/>
    <property type="match status" value="1"/>
</dbReference>
<dbReference type="CDD" id="cd00383">
    <property type="entry name" value="trans_reg_C"/>
    <property type="match status" value="1"/>
</dbReference>
<dbReference type="SUPFAM" id="SSF52540">
    <property type="entry name" value="P-loop containing nucleoside triphosphate hydrolases"/>
    <property type="match status" value="1"/>
</dbReference>
<evidence type="ECO:0000256" key="1">
    <source>
        <dbReference type="ARBA" id="ARBA00023125"/>
    </source>
</evidence>
<dbReference type="InterPro" id="IPR027417">
    <property type="entry name" value="P-loop_NTPase"/>
</dbReference>
<dbReference type="GO" id="GO:0000160">
    <property type="term" value="P:phosphorelay signal transduction system"/>
    <property type="evidence" value="ECO:0007669"/>
    <property type="project" value="InterPro"/>
</dbReference>
<sequence length="950" mass="102837">MQRKSEISRPSTSFGPFRLYEAERLLEKDGAPLKLGSRALDLLILLVERAGEVVPKNELIARAWPDLTVDESSLRFHIAGLRRALGDGQDGARYVGNVPGRGYCFVAPVAQSDRPQWAPAAGGDAGGLSRSLPRPPTRMFGRDDILRRISGQLAARRFVTVHGPGGIGKTTVAVALGHANLAAFEGAVLFLDLAPLEHASLVSGALGSALGLLVRSDDPAPDIVNLLRDRRMLLIFDSCEHVIEEVAALAEAIYREAPAVSILATSRESLRAEGEQLFELPPLGRPPRSGDLKAEQLLGFPATQLFAECAAAAGGASELTDEDARVVAEICRKLDGIALAIELAASRAGTHGLRETASLLDGRFRLLWRGRRTALPRHQTLKAALDWSYDLIGEPERTVLRRLSLFMGSFTLEAARAVAAGKALDGAEVVEAVEQLVAKSLVSASTDEAGTRYRLLDTTRAYAYAQLAESGEAQEIAERHARHVLDHLVRLHREASDDRPGRRAAGAEQLGNVRAALAWSFSDEGDPALAVSLATAASALFIELSQLNECRRWSAQALELQDESARDHRMAMELNAALGHSLMFTEGNGEEARAALERALALAEQVEDRRSQFRLLSRLHMYHRRTGKISRLLPISRRCQELAGELADPVAVSAAHTLLSVSHHLAGDQAAARAHLEEPLRMAVFRSVRPGHFAFHRSPYISLPRCLWLQGYPDQAIAAARPFSAETTAPDAVTYCIALIWGAAVFQWLGDWATVDGLAARLLAHAERHSLRPYRDVGRGLQGESMIEAGQLDRGVELLSDAIASLRADRYELYTSGFGGSLALGLAAQGHLDRARDAIGKTLASVTADGETFELPELLRIRGEIEARRGDAAAAAESYRASATLAERQGALSWRLRSDTSLARLLSAQGRRGEAREALSTTYARFEEGFGTRDLTAARRLLDALEGSPA</sequence>
<name>A0A1Y6CKN2_9PROT</name>